<name>A0A8X6HL15_TRICU</name>
<gene>
    <name evidence="2" type="primary">NCL1_11283</name>
    <name evidence="2" type="ORF">TNCT_157831</name>
</gene>
<feature type="compositionally biased region" description="Basic and acidic residues" evidence="1">
    <location>
        <begin position="54"/>
        <end position="70"/>
    </location>
</feature>
<dbReference type="Proteomes" id="UP000887116">
    <property type="component" value="Unassembled WGS sequence"/>
</dbReference>
<protein>
    <submittedName>
        <fullName evidence="2">Uncharacterized protein</fullName>
    </submittedName>
</protein>
<evidence type="ECO:0000313" key="3">
    <source>
        <dbReference type="Proteomes" id="UP000887116"/>
    </source>
</evidence>
<sequence length="96" mass="10937">MSSLTEFEKLEKECTEAIQDSNKTGGEDIMMLSEIEEGLESQCSDVIEILQESLHEGSDSSEYERRRIDIEESDQSSTMQCREIPRRNGFGRGHFG</sequence>
<feature type="region of interest" description="Disordered" evidence="1">
    <location>
        <begin position="54"/>
        <end position="96"/>
    </location>
</feature>
<organism evidence="2 3">
    <name type="scientific">Trichonephila clavata</name>
    <name type="common">Joro spider</name>
    <name type="synonym">Nephila clavata</name>
    <dbReference type="NCBI Taxonomy" id="2740835"/>
    <lineage>
        <taxon>Eukaryota</taxon>
        <taxon>Metazoa</taxon>
        <taxon>Ecdysozoa</taxon>
        <taxon>Arthropoda</taxon>
        <taxon>Chelicerata</taxon>
        <taxon>Arachnida</taxon>
        <taxon>Araneae</taxon>
        <taxon>Araneomorphae</taxon>
        <taxon>Entelegynae</taxon>
        <taxon>Araneoidea</taxon>
        <taxon>Nephilidae</taxon>
        <taxon>Trichonephila</taxon>
    </lineage>
</organism>
<keyword evidence="3" id="KW-1185">Reference proteome</keyword>
<evidence type="ECO:0000313" key="2">
    <source>
        <dbReference type="EMBL" id="GFR25634.1"/>
    </source>
</evidence>
<comment type="caution">
    <text evidence="2">The sequence shown here is derived from an EMBL/GenBank/DDBJ whole genome shotgun (WGS) entry which is preliminary data.</text>
</comment>
<proteinExistence type="predicted"/>
<reference evidence="2" key="1">
    <citation type="submission" date="2020-07" db="EMBL/GenBank/DDBJ databases">
        <title>Multicomponent nature underlies the extraordinary mechanical properties of spider dragline silk.</title>
        <authorList>
            <person name="Kono N."/>
            <person name="Nakamura H."/>
            <person name="Mori M."/>
            <person name="Yoshida Y."/>
            <person name="Ohtoshi R."/>
            <person name="Malay A.D."/>
            <person name="Moran D.A.P."/>
            <person name="Tomita M."/>
            <person name="Numata K."/>
            <person name="Arakawa K."/>
        </authorList>
    </citation>
    <scope>NUCLEOTIDE SEQUENCE</scope>
</reference>
<dbReference type="AlphaFoldDB" id="A0A8X6HL15"/>
<accession>A0A8X6HL15</accession>
<evidence type="ECO:0000256" key="1">
    <source>
        <dbReference type="SAM" id="MobiDB-lite"/>
    </source>
</evidence>
<dbReference type="EMBL" id="BMAO01028560">
    <property type="protein sequence ID" value="GFR25634.1"/>
    <property type="molecule type" value="Genomic_DNA"/>
</dbReference>
<feature type="region of interest" description="Disordered" evidence="1">
    <location>
        <begin position="1"/>
        <end position="26"/>
    </location>
</feature>
<feature type="compositionally biased region" description="Basic and acidic residues" evidence="1">
    <location>
        <begin position="1"/>
        <end position="15"/>
    </location>
</feature>